<sequence length="249" mass="28097">MEGLMKLKKNRTENIDRIEKQSSELCTDFRRMRKEMDLVLDEFENTLNEQATSVRKTQSIIVNNTIAQIGSHESVYKDMHSALQKVLAYGSDFQVYSAIKQIEENIMNEDKETNLFFENNNGLQEIDIALECSQQLSSLLSKDVSLATVKTSNSTLECDLKILDNLEAQKLSSTARTTVSELKFKQCVQTKKSMYMSREKNINISSIVPLPSGQTVITDYGGPNGIFLLIAMVVSAPVLQNLVLRMVRV</sequence>
<protein>
    <submittedName>
        <fullName evidence="2">Uncharacterized protein</fullName>
    </submittedName>
</protein>
<accession>A0A8S3UFQ1</accession>
<evidence type="ECO:0000256" key="1">
    <source>
        <dbReference type="SAM" id="Phobius"/>
    </source>
</evidence>
<dbReference type="AlphaFoldDB" id="A0A8S3UFQ1"/>
<feature type="transmembrane region" description="Helical" evidence="1">
    <location>
        <begin position="225"/>
        <end position="244"/>
    </location>
</feature>
<keyword evidence="1" id="KW-0472">Membrane</keyword>
<comment type="caution">
    <text evidence="2">The sequence shown here is derived from an EMBL/GenBank/DDBJ whole genome shotgun (WGS) entry which is preliminary data.</text>
</comment>
<organism evidence="2 3">
    <name type="scientific">Mytilus edulis</name>
    <name type="common">Blue mussel</name>
    <dbReference type="NCBI Taxonomy" id="6550"/>
    <lineage>
        <taxon>Eukaryota</taxon>
        <taxon>Metazoa</taxon>
        <taxon>Spiralia</taxon>
        <taxon>Lophotrochozoa</taxon>
        <taxon>Mollusca</taxon>
        <taxon>Bivalvia</taxon>
        <taxon>Autobranchia</taxon>
        <taxon>Pteriomorphia</taxon>
        <taxon>Mytilida</taxon>
        <taxon>Mytiloidea</taxon>
        <taxon>Mytilidae</taxon>
        <taxon>Mytilinae</taxon>
        <taxon>Mytilus</taxon>
    </lineage>
</organism>
<proteinExistence type="predicted"/>
<keyword evidence="1" id="KW-0812">Transmembrane</keyword>
<name>A0A8S3UFQ1_MYTED</name>
<keyword evidence="1" id="KW-1133">Transmembrane helix</keyword>
<evidence type="ECO:0000313" key="2">
    <source>
        <dbReference type="EMBL" id="CAG2240022.1"/>
    </source>
</evidence>
<gene>
    <name evidence="2" type="ORF">MEDL_52354</name>
</gene>
<reference evidence="2" key="1">
    <citation type="submission" date="2021-03" db="EMBL/GenBank/DDBJ databases">
        <authorList>
            <person name="Bekaert M."/>
        </authorList>
    </citation>
    <scope>NUCLEOTIDE SEQUENCE</scope>
</reference>
<dbReference type="Proteomes" id="UP000683360">
    <property type="component" value="Unassembled WGS sequence"/>
</dbReference>
<keyword evidence="3" id="KW-1185">Reference proteome</keyword>
<evidence type="ECO:0000313" key="3">
    <source>
        <dbReference type="Proteomes" id="UP000683360"/>
    </source>
</evidence>
<dbReference type="EMBL" id="CAJPWZ010002545">
    <property type="protein sequence ID" value="CAG2240022.1"/>
    <property type="molecule type" value="Genomic_DNA"/>
</dbReference>